<dbReference type="InterPro" id="IPR021246">
    <property type="entry name" value="DUF2797"/>
</dbReference>
<protein>
    <submittedName>
        <fullName evidence="1">DUF2797 domain-containing protein</fullName>
    </submittedName>
</protein>
<dbReference type="Proteomes" id="UP001597139">
    <property type="component" value="Unassembled WGS sequence"/>
</dbReference>
<comment type="caution">
    <text evidence="1">The sequence shown here is derived from an EMBL/GenBank/DDBJ whole genome shotgun (WGS) entry which is preliminary data.</text>
</comment>
<gene>
    <name evidence="1" type="ORF">ACFSAU_03165</name>
</gene>
<keyword evidence="2" id="KW-1185">Reference proteome</keyword>
<dbReference type="Pfam" id="PF10977">
    <property type="entry name" value="DUF2797"/>
    <property type="match status" value="1"/>
</dbReference>
<dbReference type="AlphaFoldDB" id="A0ABD6BN99"/>
<proteinExistence type="predicted"/>
<dbReference type="RefSeq" id="WP_379821212.1">
    <property type="nucleotide sequence ID" value="NZ_JANHGR010000001.1"/>
</dbReference>
<organism evidence="1 2">
    <name type="scientific">Halolamina litorea</name>
    <dbReference type="NCBI Taxonomy" id="1515593"/>
    <lineage>
        <taxon>Archaea</taxon>
        <taxon>Methanobacteriati</taxon>
        <taxon>Methanobacteriota</taxon>
        <taxon>Stenosarchaea group</taxon>
        <taxon>Halobacteria</taxon>
        <taxon>Halobacteriales</taxon>
        <taxon>Haloferacaceae</taxon>
    </lineage>
</organism>
<sequence>MQFVGYDSGDVDGSQRLSSANQNALRSGDGGLLLADAGEVEYVDLTPGTEIAYTLGERHCAGVVDDGEHVACDADGAPYCDQHSHVWVCARCTGDCLKDEMDCFEDHAVYLAAFAPDTFKVGVTREWRLETRLLEQGADRAAHIRTVDDGRAARRIEAGIAERIRDRIRVPTKIDGLGGAVDDDAWRSLLADFDPIETFEFDYGLDLEGRPVAETMASGTVRGVKGRILLLDRGGSTYAVDLRELVGYEVTEGASEREMQSSLGAFG</sequence>
<reference evidence="1 2" key="1">
    <citation type="journal article" date="2019" name="Int. J. Syst. Evol. Microbiol.">
        <title>The Global Catalogue of Microorganisms (GCM) 10K type strain sequencing project: providing services to taxonomists for standard genome sequencing and annotation.</title>
        <authorList>
            <consortium name="The Broad Institute Genomics Platform"/>
            <consortium name="The Broad Institute Genome Sequencing Center for Infectious Disease"/>
            <person name="Wu L."/>
            <person name="Ma J."/>
        </authorList>
    </citation>
    <scope>NUCLEOTIDE SEQUENCE [LARGE SCALE GENOMIC DNA]</scope>
    <source>
        <strain evidence="1 2">CGMCC 1.12859</strain>
    </source>
</reference>
<dbReference type="EMBL" id="JBHUCZ010000001">
    <property type="protein sequence ID" value="MFD1566481.1"/>
    <property type="molecule type" value="Genomic_DNA"/>
</dbReference>
<evidence type="ECO:0000313" key="1">
    <source>
        <dbReference type="EMBL" id="MFD1566481.1"/>
    </source>
</evidence>
<name>A0ABD6BN99_9EURY</name>
<evidence type="ECO:0000313" key="2">
    <source>
        <dbReference type="Proteomes" id="UP001597139"/>
    </source>
</evidence>
<accession>A0ABD6BN99</accession>